<protein>
    <submittedName>
        <fullName evidence="2">Competence damage-inducible protein A</fullName>
    </submittedName>
</protein>
<dbReference type="Gene3D" id="3.90.950.20">
    <property type="entry name" value="CinA-like"/>
    <property type="match status" value="1"/>
</dbReference>
<name>A0A4C2EJF3_9EURY</name>
<sequence length="169" mass="17770">MADDTVDPVEKRVGERLREAEQTVAIAESCTGGLVGSKITDVPGSSDYFDRSLVTYSYDAKREVLAVSRESLDAHGAVSEPVAAEMAQGVRDTATSDWGVATTGVAGPSGGTPETPVGTVYIAVAEAAPWGTNESGVTVTRYEFDGSRREVKDAIATQALRDLETALQE</sequence>
<keyword evidence="3" id="KW-1185">Reference proteome</keyword>
<evidence type="ECO:0000313" key="2">
    <source>
        <dbReference type="EMBL" id="GCF12409.1"/>
    </source>
</evidence>
<comment type="caution">
    <text evidence="2">The sequence shown here is derived from an EMBL/GenBank/DDBJ whole genome shotgun (WGS) entry which is preliminary data.</text>
</comment>
<reference evidence="2 3" key="1">
    <citation type="submission" date="2019-02" db="EMBL/GenBank/DDBJ databases">
        <title>Haloarcula mannanilyticum sp. nov., a mannan degrading haloarchaeon isolated from commercial salt.</title>
        <authorList>
            <person name="Enomoto S."/>
            <person name="Shimane Y."/>
            <person name="Kamekura M."/>
            <person name="Ito T."/>
            <person name="Moriya O."/>
            <person name="Ihara K."/>
            <person name="Takahashi-Ando N."/>
            <person name="Fukushima Y."/>
            <person name="Yoshida Y."/>
            <person name="Usama R."/>
            <person name="Takai K."/>
            <person name="Minegishi H."/>
        </authorList>
    </citation>
    <scope>NUCLEOTIDE SEQUENCE [LARGE SCALE GENOMIC DNA]</scope>
    <source>
        <strain evidence="2 3">MD130-1</strain>
    </source>
</reference>
<organism evidence="2 3">
    <name type="scientific">Haloarcula mannanilytica</name>
    <dbReference type="NCBI Taxonomy" id="2509225"/>
    <lineage>
        <taxon>Archaea</taxon>
        <taxon>Methanobacteriati</taxon>
        <taxon>Methanobacteriota</taxon>
        <taxon>Stenosarchaea group</taxon>
        <taxon>Halobacteria</taxon>
        <taxon>Halobacteriales</taxon>
        <taxon>Haloarculaceae</taxon>
        <taxon>Haloarcula</taxon>
    </lineage>
</organism>
<evidence type="ECO:0000259" key="1">
    <source>
        <dbReference type="Pfam" id="PF02464"/>
    </source>
</evidence>
<gene>
    <name evidence="2" type="ORF">Harman_03440</name>
</gene>
<dbReference type="OrthoDB" id="305448at2157"/>
<accession>A0A4C2EJF3</accession>
<dbReference type="NCBIfam" id="TIGR00199">
    <property type="entry name" value="PncC_domain"/>
    <property type="match status" value="1"/>
</dbReference>
<dbReference type="Proteomes" id="UP000304382">
    <property type="component" value="Unassembled WGS sequence"/>
</dbReference>
<dbReference type="AlphaFoldDB" id="A0A4C2EJF3"/>
<feature type="domain" description="CinA C-terminal" evidence="1">
    <location>
        <begin position="8"/>
        <end position="166"/>
    </location>
</feature>
<dbReference type="InterPro" id="IPR008136">
    <property type="entry name" value="CinA_C"/>
</dbReference>
<proteinExistence type="predicted"/>
<dbReference type="RefSeq" id="WP_137682107.1">
    <property type="nucleotide sequence ID" value="NZ_BIXZ01000001.1"/>
</dbReference>
<dbReference type="InterPro" id="IPR036653">
    <property type="entry name" value="CinA-like_C"/>
</dbReference>
<dbReference type="SUPFAM" id="SSF142433">
    <property type="entry name" value="CinA-like"/>
    <property type="match status" value="1"/>
</dbReference>
<dbReference type="Pfam" id="PF02464">
    <property type="entry name" value="CinA"/>
    <property type="match status" value="1"/>
</dbReference>
<evidence type="ECO:0000313" key="3">
    <source>
        <dbReference type="Proteomes" id="UP000304382"/>
    </source>
</evidence>
<dbReference type="EMBL" id="BIXZ01000001">
    <property type="protein sequence ID" value="GCF12409.1"/>
    <property type="molecule type" value="Genomic_DNA"/>
</dbReference>